<keyword evidence="2" id="KW-1185">Reference proteome</keyword>
<dbReference type="RefSeq" id="WP_307475379.1">
    <property type="nucleotide sequence ID" value="NZ_JAUSUB010000010.1"/>
</dbReference>
<accession>A0ABU0AJZ1</accession>
<gene>
    <name evidence="1" type="ORF">J2S17_002608</name>
</gene>
<evidence type="ECO:0000313" key="1">
    <source>
        <dbReference type="EMBL" id="MDQ0270723.1"/>
    </source>
</evidence>
<dbReference type="EMBL" id="JAUSUB010000010">
    <property type="protein sequence ID" value="MDQ0270723.1"/>
    <property type="molecule type" value="Genomic_DNA"/>
</dbReference>
<protein>
    <submittedName>
        <fullName evidence="1">Uncharacterized protein</fullName>
    </submittedName>
</protein>
<proteinExistence type="predicted"/>
<organism evidence="1 2">
    <name type="scientific">Cytobacillus purgationiresistens</name>
    <dbReference type="NCBI Taxonomy" id="863449"/>
    <lineage>
        <taxon>Bacteria</taxon>
        <taxon>Bacillati</taxon>
        <taxon>Bacillota</taxon>
        <taxon>Bacilli</taxon>
        <taxon>Bacillales</taxon>
        <taxon>Bacillaceae</taxon>
        <taxon>Cytobacillus</taxon>
    </lineage>
</organism>
<name>A0ABU0AJZ1_9BACI</name>
<evidence type="ECO:0000313" key="2">
    <source>
        <dbReference type="Proteomes" id="UP001238088"/>
    </source>
</evidence>
<comment type="caution">
    <text evidence="1">The sequence shown here is derived from an EMBL/GenBank/DDBJ whole genome shotgun (WGS) entry which is preliminary data.</text>
</comment>
<sequence>MEASTGIKTVWLYDGVTLPTVRPLLIVEQMQNNNALISKQRRVETTYRYQIGLYAATIRERSLLQDEVKKALREKIELISATTPGEKLGYFYALVTGETPITPDDSSDKSKYHRVYFDVEVSATN</sequence>
<reference evidence="1 2" key="1">
    <citation type="submission" date="2023-07" db="EMBL/GenBank/DDBJ databases">
        <title>Genomic Encyclopedia of Type Strains, Phase IV (KMG-IV): sequencing the most valuable type-strain genomes for metagenomic binning, comparative biology and taxonomic classification.</title>
        <authorList>
            <person name="Goeker M."/>
        </authorList>
    </citation>
    <scope>NUCLEOTIDE SEQUENCE [LARGE SCALE GENOMIC DNA]</scope>
    <source>
        <strain evidence="1 2">DSM 23494</strain>
    </source>
</reference>
<dbReference type="Proteomes" id="UP001238088">
    <property type="component" value="Unassembled WGS sequence"/>
</dbReference>